<keyword evidence="5" id="KW-0547">Nucleotide-binding</keyword>
<dbReference type="Gene3D" id="3.60.40.10">
    <property type="entry name" value="PPM-type phosphatase domain"/>
    <property type="match status" value="1"/>
</dbReference>
<dbReference type="EC" id="3.1.3.16" evidence="1"/>
<keyword evidence="7" id="KW-0378">Hydrolase</keyword>
<gene>
    <name evidence="18" type="ORF">KDL01_08925</name>
</gene>
<dbReference type="InterPro" id="IPR036457">
    <property type="entry name" value="PPM-type-like_dom_sf"/>
</dbReference>
<reference evidence="18" key="1">
    <citation type="submission" date="2021-04" db="EMBL/GenBank/DDBJ databases">
        <title>Genome based classification of Actinospica acidithermotolerans sp. nov., an actinobacterium isolated from an Indonesian hot spring.</title>
        <authorList>
            <person name="Kusuma A.B."/>
            <person name="Putra K.E."/>
            <person name="Nafisah S."/>
            <person name="Loh J."/>
            <person name="Nouioui I."/>
            <person name="Goodfellow M."/>
        </authorList>
    </citation>
    <scope>NUCLEOTIDE SEQUENCE</scope>
    <source>
        <strain evidence="18">CSCA 57</strain>
    </source>
</reference>
<keyword evidence="3" id="KW-0808">Transferase</keyword>
<evidence type="ECO:0000256" key="9">
    <source>
        <dbReference type="ARBA" id="ARBA00022842"/>
    </source>
</evidence>
<dbReference type="InterPro" id="IPR001932">
    <property type="entry name" value="PPM-type_phosphatase-like_dom"/>
</dbReference>
<evidence type="ECO:0000259" key="16">
    <source>
        <dbReference type="SMART" id="SM00065"/>
    </source>
</evidence>
<feature type="domain" description="GAF" evidence="16">
    <location>
        <begin position="4"/>
        <end position="188"/>
    </location>
</feature>
<evidence type="ECO:0000256" key="6">
    <source>
        <dbReference type="ARBA" id="ARBA00022777"/>
    </source>
</evidence>
<dbReference type="Pfam" id="PF07228">
    <property type="entry name" value="SpoIIE"/>
    <property type="match status" value="1"/>
</dbReference>
<dbReference type="AlphaFoldDB" id="A0A941EL86"/>
<protein>
    <recommendedName>
        <fullName evidence="1">protein-serine/threonine phosphatase</fullName>
        <ecNumber evidence="1">3.1.3.16</ecNumber>
    </recommendedName>
    <alternativeName>
        <fullName evidence="15">Protein-serine/threonine phosphatase</fullName>
    </alternativeName>
    <alternativeName>
        <fullName evidence="14">Serine/threonine-protein kinase</fullName>
    </alternativeName>
</protein>
<keyword evidence="2" id="KW-0597">Phosphoprotein</keyword>
<dbReference type="Gene3D" id="3.30.450.40">
    <property type="match status" value="1"/>
</dbReference>
<evidence type="ECO:0000256" key="12">
    <source>
        <dbReference type="ARBA" id="ARBA00047761"/>
    </source>
</evidence>
<evidence type="ECO:0000256" key="1">
    <source>
        <dbReference type="ARBA" id="ARBA00013081"/>
    </source>
</evidence>
<dbReference type="SUPFAM" id="SSF55781">
    <property type="entry name" value="GAF domain-like"/>
    <property type="match status" value="1"/>
</dbReference>
<dbReference type="SMART" id="SM00331">
    <property type="entry name" value="PP2C_SIG"/>
    <property type="match status" value="1"/>
</dbReference>
<dbReference type="RefSeq" id="WP_212527908.1">
    <property type="nucleotide sequence ID" value="NZ_JAGSOG010000029.1"/>
</dbReference>
<dbReference type="SMART" id="SM00065">
    <property type="entry name" value="GAF"/>
    <property type="match status" value="1"/>
</dbReference>
<name>A0A941EL86_9ACTN</name>
<dbReference type="GO" id="GO:0016301">
    <property type="term" value="F:kinase activity"/>
    <property type="evidence" value="ECO:0007669"/>
    <property type="project" value="UniProtKB-KW"/>
</dbReference>
<dbReference type="GO" id="GO:0005524">
    <property type="term" value="F:ATP binding"/>
    <property type="evidence" value="ECO:0007669"/>
    <property type="project" value="UniProtKB-KW"/>
</dbReference>
<keyword evidence="10" id="KW-0904">Protein phosphatase</keyword>
<keyword evidence="9" id="KW-0460">Magnesium</keyword>
<evidence type="ECO:0000256" key="8">
    <source>
        <dbReference type="ARBA" id="ARBA00022840"/>
    </source>
</evidence>
<dbReference type="PANTHER" id="PTHR43156">
    <property type="entry name" value="STAGE II SPORULATION PROTEIN E-RELATED"/>
    <property type="match status" value="1"/>
</dbReference>
<dbReference type="InterPro" id="IPR003018">
    <property type="entry name" value="GAF"/>
</dbReference>
<organism evidence="18 19">
    <name type="scientific">Actinospica durhamensis</name>
    <dbReference type="NCBI Taxonomy" id="1508375"/>
    <lineage>
        <taxon>Bacteria</taxon>
        <taxon>Bacillati</taxon>
        <taxon>Actinomycetota</taxon>
        <taxon>Actinomycetes</taxon>
        <taxon>Catenulisporales</taxon>
        <taxon>Actinospicaceae</taxon>
        <taxon>Actinospica</taxon>
    </lineage>
</organism>
<dbReference type="GO" id="GO:0004722">
    <property type="term" value="F:protein serine/threonine phosphatase activity"/>
    <property type="evidence" value="ECO:0007669"/>
    <property type="project" value="UniProtKB-EC"/>
</dbReference>
<comment type="catalytic activity">
    <reaction evidence="12">
        <text>O-phospho-L-seryl-[protein] + H2O = L-seryl-[protein] + phosphate</text>
        <dbReference type="Rhea" id="RHEA:20629"/>
        <dbReference type="Rhea" id="RHEA-COMP:9863"/>
        <dbReference type="Rhea" id="RHEA-COMP:11604"/>
        <dbReference type="ChEBI" id="CHEBI:15377"/>
        <dbReference type="ChEBI" id="CHEBI:29999"/>
        <dbReference type="ChEBI" id="CHEBI:43474"/>
        <dbReference type="ChEBI" id="CHEBI:83421"/>
        <dbReference type="EC" id="3.1.3.16"/>
    </reaction>
</comment>
<dbReference type="InterPro" id="IPR052016">
    <property type="entry name" value="Bact_Sigma-Reg"/>
</dbReference>
<evidence type="ECO:0000256" key="7">
    <source>
        <dbReference type="ARBA" id="ARBA00022801"/>
    </source>
</evidence>
<keyword evidence="11" id="KW-0464">Manganese</keyword>
<evidence type="ECO:0000256" key="15">
    <source>
        <dbReference type="ARBA" id="ARBA00081350"/>
    </source>
</evidence>
<feature type="domain" description="PPM-type phosphatase" evidence="17">
    <location>
        <begin position="205"/>
        <end position="426"/>
    </location>
</feature>
<keyword evidence="8" id="KW-0067">ATP-binding</keyword>
<keyword evidence="19" id="KW-1185">Reference proteome</keyword>
<evidence type="ECO:0000256" key="13">
    <source>
        <dbReference type="ARBA" id="ARBA00056274"/>
    </source>
</evidence>
<evidence type="ECO:0000256" key="4">
    <source>
        <dbReference type="ARBA" id="ARBA00022723"/>
    </source>
</evidence>
<evidence type="ECO:0000313" key="19">
    <source>
        <dbReference type="Proteomes" id="UP000675781"/>
    </source>
</evidence>
<dbReference type="InterPro" id="IPR029016">
    <property type="entry name" value="GAF-like_dom_sf"/>
</dbReference>
<keyword evidence="6" id="KW-0418">Kinase</keyword>
<evidence type="ECO:0000256" key="14">
    <source>
        <dbReference type="ARBA" id="ARBA00075117"/>
    </source>
</evidence>
<dbReference type="PANTHER" id="PTHR43156:SF2">
    <property type="entry name" value="STAGE II SPORULATION PROTEIN E"/>
    <property type="match status" value="1"/>
</dbReference>
<evidence type="ECO:0000256" key="5">
    <source>
        <dbReference type="ARBA" id="ARBA00022741"/>
    </source>
</evidence>
<keyword evidence="4" id="KW-0479">Metal-binding</keyword>
<comment type="function">
    <text evidence="13">Primarily acts as an independent SigF regulator that is sensitive to the osmosensory signal, mediating the cross talk of PknD with the SigF regulon. Possesses both phosphatase and kinase activities. The kinase domain functions as a classic anti-sigma factor-like kinase to phosphorylate the anti-anti-sigma factor domain at the canonical regulatory site, and the phosphatase domain antagonizes this activity.</text>
</comment>
<dbReference type="FunFam" id="3.60.40.10:FF:000005">
    <property type="entry name" value="Serine/threonine protein phosphatase"/>
    <property type="match status" value="1"/>
</dbReference>
<dbReference type="Proteomes" id="UP000675781">
    <property type="component" value="Unassembled WGS sequence"/>
</dbReference>
<proteinExistence type="predicted"/>
<evidence type="ECO:0000259" key="17">
    <source>
        <dbReference type="SMART" id="SM00331"/>
    </source>
</evidence>
<accession>A0A941EL86</accession>
<dbReference type="GO" id="GO:0046872">
    <property type="term" value="F:metal ion binding"/>
    <property type="evidence" value="ECO:0007669"/>
    <property type="project" value="UniProtKB-KW"/>
</dbReference>
<evidence type="ECO:0000256" key="10">
    <source>
        <dbReference type="ARBA" id="ARBA00022912"/>
    </source>
</evidence>
<dbReference type="SUPFAM" id="SSF81606">
    <property type="entry name" value="PP2C-like"/>
    <property type="match status" value="1"/>
</dbReference>
<evidence type="ECO:0000313" key="18">
    <source>
        <dbReference type="EMBL" id="MBR7833386.1"/>
    </source>
</evidence>
<sequence length="427" mass="45369">MNSQADAVLERALARLSLVADLSEALAATLDAREGVERVCRLLAQRLGDWCAVDLVRDGGATSGIERICASETGAPDSRWPLPAQEASGPLAEALHGGGTVLFDADDIRNLPRANAWDAAFADDLARRDATSAIVAPIDARRQVLGVICLARSGRSRPLANAERAILRGLAHRVGLALENARLYADAENIAERMQRSLLPELPHVPSLAMAVRYLPSSTAAQVGGDWYDAFRLPNGPTALIIGDVVGHDLHAAVAMSQVRNMLRGIACDRQEPPDSILRRLDTAADTLNPDTYASCVYAVLHEDSASPGGGDWALDYTSAGHPPPLLIEADGRARFLEDGHGPMLGIDPALPRSSATEPIASGAALLLYSDGLIERRGETLDHGLARLRRHAAGLSEDSPDVLCDHVLDALEPDAGDDVALLAVRLR</sequence>
<dbReference type="EMBL" id="JAGSOG010000029">
    <property type="protein sequence ID" value="MBR7833386.1"/>
    <property type="molecule type" value="Genomic_DNA"/>
</dbReference>
<evidence type="ECO:0000256" key="3">
    <source>
        <dbReference type="ARBA" id="ARBA00022679"/>
    </source>
</evidence>
<evidence type="ECO:0000256" key="2">
    <source>
        <dbReference type="ARBA" id="ARBA00022553"/>
    </source>
</evidence>
<dbReference type="Pfam" id="PF01590">
    <property type="entry name" value="GAF"/>
    <property type="match status" value="1"/>
</dbReference>
<comment type="caution">
    <text evidence="18">The sequence shown here is derived from an EMBL/GenBank/DDBJ whole genome shotgun (WGS) entry which is preliminary data.</text>
</comment>
<evidence type="ECO:0000256" key="11">
    <source>
        <dbReference type="ARBA" id="ARBA00023211"/>
    </source>
</evidence>